<organism evidence="4 5">
    <name type="scientific">Paramarasmius palmivorus</name>
    <dbReference type="NCBI Taxonomy" id="297713"/>
    <lineage>
        <taxon>Eukaryota</taxon>
        <taxon>Fungi</taxon>
        <taxon>Dikarya</taxon>
        <taxon>Basidiomycota</taxon>
        <taxon>Agaricomycotina</taxon>
        <taxon>Agaricomycetes</taxon>
        <taxon>Agaricomycetidae</taxon>
        <taxon>Agaricales</taxon>
        <taxon>Marasmiineae</taxon>
        <taxon>Marasmiaceae</taxon>
        <taxon>Paramarasmius</taxon>
    </lineage>
</organism>
<keyword evidence="1" id="KW-0175">Coiled coil</keyword>
<evidence type="ECO:0000313" key="5">
    <source>
        <dbReference type="Proteomes" id="UP001383192"/>
    </source>
</evidence>
<sequence>MSASTSSTMQDQTDSAPNAQILQSLETIQDGFEKLIKPAFDEIEKLKQERDVASAMKEELQQNNGRLLQMSQLLLDENRRVVEEKSQETCRLSQDNDRLSTENQQLLEEKTRIEQEKNRLLQEHALLREKIISLDQESKGLQERHKLELNQFRAMRNGILSLLGADNTQQVCGTNGSTTTTSINNIASSSQQGTLTARQDMTSTQEPGSGASPTQSTRRYRDTQRFALRFTARRTTFRNAKNRICKPKEFTYIQYRAMGILEACLNRAKIEAHDWKWDETVEDWIPVVILRGYPVPPKFFIQAENRSSATVATRDDVWIEYAHGFDGRMSIKELDQYWGQRWHKFRGAGKTFQEWYDQYEQEVVRRRRLGRFVEELCSRPQSEWTPARVLGFLDKEYPIQSIDGPLSQTQKSALQTFLDLLLTEEGYLQIKAASGRYLQSATL</sequence>
<reference evidence="4 5" key="1">
    <citation type="submission" date="2024-01" db="EMBL/GenBank/DDBJ databases">
        <title>A draft genome for a cacao thread blight-causing isolate of Paramarasmius palmivorus.</title>
        <authorList>
            <person name="Baruah I.K."/>
            <person name="Bukari Y."/>
            <person name="Amoako-Attah I."/>
            <person name="Meinhardt L.W."/>
            <person name="Bailey B.A."/>
            <person name="Cohen S.P."/>
        </authorList>
    </citation>
    <scope>NUCLEOTIDE SEQUENCE [LARGE SCALE GENOMIC DNA]</scope>
    <source>
        <strain evidence="4 5">GH-12</strain>
    </source>
</reference>
<dbReference type="AlphaFoldDB" id="A0AAW0CM80"/>
<dbReference type="Pfam" id="PF12550">
    <property type="entry name" value="GCR1_C"/>
    <property type="match status" value="1"/>
</dbReference>
<evidence type="ECO:0000256" key="2">
    <source>
        <dbReference type="SAM" id="MobiDB-lite"/>
    </source>
</evidence>
<name>A0AAW0CM80_9AGAR</name>
<dbReference type="Proteomes" id="UP001383192">
    <property type="component" value="Unassembled WGS sequence"/>
</dbReference>
<feature type="compositionally biased region" description="Polar residues" evidence="2">
    <location>
        <begin position="191"/>
        <end position="217"/>
    </location>
</feature>
<evidence type="ECO:0000256" key="1">
    <source>
        <dbReference type="SAM" id="Coils"/>
    </source>
</evidence>
<accession>A0AAW0CM80</accession>
<feature type="coiled-coil region" evidence="1">
    <location>
        <begin position="96"/>
        <end position="137"/>
    </location>
</feature>
<protein>
    <recommendedName>
        <fullName evidence="3">Transcription activator GCR1-like domain-containing protein</fullName>
    </recommendedName>
</protein>
<evidence type="ECO:0000259" key="3">
    <source>
        <dbReference type="Pfam" id="PF12550"/>
    </source>
</evidence>
<comment type="caution">
    <text evidence="4">The sequence shown here is derived from an EMBL/GenBank/DDBJ whole genome shotgun (WGS) entry which is preliminary data.</text>
</comment>
<gene>
    <name evidence="4" type="ORF">VNI00_010533</name>
</gene>
<keyword evidence="5" id="KW-1185">Reference proteome</keyword>
<dbReference type="EMBL" id="JAYKXP010000042">
    <property type="protein sequence ID" value="KAK7038899.1"/>
    <property type="molecule type" value="Genomic_DNA"/>
</dbReference>
<dbReference type="InterPro" id="IPR022210">
    <property type="entry name" value="TF_GCR1-like"/>
</dbReference>
<proteinExistence type="predicted"/>
<feature type="domain" description="Transcription activator GCR1-like" evidence="3">
    <location>
        <begin position="315"/>
        <end position="354"/>
    </location>
</feature>
<feature type="region of interest" description="Disordered" evidence="2">
    <location>
        <begin position="190"/>
        <end position="219"/>
    </location>
</feature>
<evidence type="ECO:0000313" key="4">
    <source>
        <dbReference type="EMBL" id="KAK7038899.1"/>
    </source>
</evidence>